<dbReference type="PROSITE" id="PS50157">
    <property type="entry name" value="ZINC_FINGER_C2H2_2"/>
    <property type="match status" value="1"/>
</dbReference>
<dbReference type="Proteomes" id="UP001152795">
    <property type="component" value="Unassembled WGS sequence"/>
</dbReference>
<dbReference type="InterPro" id="IPR013087">
    <property type="entry name" value="Znf_C2H2_type"/>
</dbReference>
<dbReference type="PROSITE" id="PS00028">
    <property type="entry name" value="ZINC_FINGER_C2H2_1"/>
    <property type="match status" value="1"/>
</dbReference>
<dbReference type="InterPro" id="IPR046496">
    <property type="entry name" value="DUF6589"/>
</dbReference>
<dbReference type="AlphaFoldDB" id="A0A6S7I5Y6"/>
<gene>
    <name evidence="1" type="ORF">PACLA_8A046773</name>
</gene>
<comment type="caution">
    <text evidence="1">The sequence shown here is derived from an EMBL/GenBank/DDBJ whole genome shotgun (WGS) entry which is preliminary data.</text>
</comment>
<evidence type="ECO:0000313" key="1">
    <source>
        <dbReference type="EMBL" id="CAB4014175.1"/>
    </source>
</evidence>
<sequence>MSALAYRVSAVLSHAGVGYDDMRRLNRMGISMSPDRMINLQHQIGETYNSKIQVWKKNIETNRSTVKFLQEVKEKQVKDCNSDDMDIDTQIDLTDNVVNTYSSYTPEVLQQATKLISKIQISPNETGVTDENLKDAINHLESEKLPLYKIVGDNVDLEVHARIQTKDHGNKSIHWTHQFAERARIVPSIPTKQTHQKRLKDVQLVELLPSADVLNSLKETWGILISRVLCKYVKALRCFKDVVIHHIPHKYSEKMAKKSTSHGDQLFEERGRNVQWAFGDGANQYDRLEGLRTEFADWHAKFTLYKSEFDIFVNTQSAAEVGTSAASINRTGKTNARKGIQSNYNDYKDFHEREMEAHICAAFMEMLSMSTLEDSIPSMPNKDVPKTIRQKWLLDICKGIVDKYVFGVPDVNTLVEETQNLQNATTAEFVCRAPTCNAKYIHHSGRVRHEIKNHGHHFNKIDGERDEYGYYYCQHGCGYVFSTKATRTKHEERTHGSVAAPVNDTESVDDDCSEQDYLYNYHTAKLTYGLLLLEFNDAVKEGDGERLFKVYKLAMLFYRKYGHFKYAYAVLLYSSQIKAILSESEACDLKWNRFHNKFGGKGRNIPLDLKKEQQNKVLKTMWKGLGSNLSEQSASRVPKALDSIEDPMSSIDTDCRLEKRQGRNSKKGPEESVTQILGDLMKKQVFLLTPGREGHKSFPKFEANLLEGLDYRDLHKWMTDHLSL</sequence>
<dbReference type="SMART" id="SM00355">
    <property type="entry name" value="ZnF_C2H2"/>
    <property type="match status" value="2"/>
</dbReference>
<accession>A0A6S7I5Y6</accession>
<keyword evidence="2" id="KW-1185">Reference proteome</keyword>
<protein>
    <submittedName>
        <fullName evidence="1">Uncharacterized protein</fullName>
    </submittedName>
</protein>
<organism evidence="1 2">
    <name type="scientific">Paramuricea clavata</name>
    <name type="common">Red gorgonian</name>
    <name type="synonym">Violescent sea-whip</name>
    <dbReference type="NCBI Taxonomy" id="317549"/>
    <lineage>
        <taxon>Eukaryota</taxon>
        <taxon>Metazoa</taxon>
        <taxon>Cnidaria</taxon>
        <taxon>Anthozoa</taxon>
        <taxon>Octocorallia</taxon>
        <taxon>Malacalcyonacea</taxon>
        <taxon>Plexauridae</taxon>
        <taxon>Paramuricea</taxon>
    </lineage>
</organism>
<name>A0A6S7I5Y6_PARCT</name>
<evidence type="ECO:0000313" key="2">
    <source>
        <dbReference type="Proteomes" id="UP001152795"/>
    </source>
</evidence>
<dbReference type="Pfam" id="PF20231">
    <property type="entry name" value="DUF6589"/>
    <property type="match status" value="1"/>
</dbReference>
<reference evidence="1" key="1">
    <citation type="submission" date="2020-04" db="EMBL/GenBank/DDBJ databases">
        <authorList>
            <person name="Alioto T."/>
            <person name="Alioto T."/>
            <person name="Gomez Garrido J."/>
        </authorList>
    </citation>
    <scope>NUCLEOTIDE SEQUENCE</scope>
    <source>
        <strain evidence="1">A484AB</strain>
    </source>
</reference>
<dbReference type="EMBL" id="CACRXK020008185">
    <property type="protein sequence ID" value="CAB4014175.1"/>
    <property type="molecule type" value="Genomic_DNA"/>
</dbReference>
<proteinExistence type="predicted"/>
<dbReference type="OrthoDB" id="5988638at2759"/>